<dbReference type="EMBL" id="UYRT01017439">
    <property type="protein sequence ID" value="VDK56909.1"/>
    <property type="molecule type" value="Genomic_DNA"/>
</dbReference>
<keyword evidence="3" id="KW-1185">Reference proteome</keyword>
<sequence length="131" mass="14164">MQLTPFNSFTLLSTVSGSDGVGKLEDPVSPAGEFPANKKFSESDDILDDASTAGTDTEPDDICERPQSCKGDVCNDENEIVSDNDDFEEDCGSSVHEQFFPGSDTSGSSALLFCTSEKRKTHYFARLCLCN</sequence>
<evidence type="ECO:0000313" key="4">
    <source>
        <dbReference type="WBParaSite" id="GPUH_0000702001-mRNA-1"/>
    </source>
</evidence>
<dbReference type="WBParaSite" id="GPUH_0000702001-mRNA-1">
    <property type="protein sequence ID" value="GPUH_0000702001-mRNA-1"/>
    <property type="gene ID" value="GPUH_0000702001"/>
</dbReference>
<dbReference type="Proteomes" id="UP000271098">
    <property type="component" value="Unassembled WGS sequence"/>
</dbReference>
<proteinExistence type="predicted"/>
<gene>
    <name evidence="2" type="ORF">GPUH_LOCUS7013</name>
</gene>
<accession>A0A183DE70</accession>
<evidence type="ECO:0000313" key="3">
    <source>
        <dbReference type="Proteomes" id="UP000271098"/>
    </source>
</evidence>
<evidence type="ECO:0000256" key="1">
    <source>
        <dbReference type="SAM" id="MobiDB-lite"/>
    </source>
</evidence>
<dbReference type="AlphaFoldDB" id="A0A183DE70"/>
<feature type="region of interest" description="Disordered" evidence="1">
    <location>
        <begin position="15"/>
        <end position="62"/>
    </location>
</feature>
<protein>
    <submittedName>
        <fullName evidence="2 4">Uncharacterized protein</fullName>
    </submittedName>
</protein>
<name>A0A183DE70_9BILA</name>
<organism evidence="4">
    <name type="scientific">Gongylonema pulchrum</name>
    <dbReference type="NCBI Taxonomy" id="637853"/>
    <lineage>
        <taxon>Eukaryota</taxon>
        <taxon>Metazoa</taxon>
        <taxon>Ecdysozoa</taxon>
        <taxon>Nematoda</taxon>
        <taxon>Chromadorea</taxon>
        <taxon>Rhabditida</taxon>
        <taxon>Spirurina</taxon>
        <taxon>Spiruromorpha</taxon>
        <taxon>Spiruroidea</taxon>
        <taxon>Gongylonematidae</taxon>
        <taxon>Gongylonema</taxon>
    </lineage>
</organism>
<reference evidence="2 3" key="2">
    <citation type="submission" date="2018-11" db="EMBL/GenBank/DDBJ databases">
        <authorList>
            <consortium name="Pathogen Informatics"/>
        </authorList>
    </citation>
    <scope>NUCLEOTIDE SEQUENCE [LARGE SCALE GENOMIC DNA]</scope>
</reference>
<evidence type="ECO:0000313" key="2">
    <source>
        <dbReference type="EMBL" id="VDK56909.1"/>
    </source>
</evidence>
<reference evidence="4" key="1">
    <citation type="submission" date="2016-06" db="UniProtKB">
        <authorList>
            <consortium name="WormBaseParasite"/>
        </authorList>
    </citation>
    <scope>IDENTIFICATION</scope>
</reference>
<dbReference type="OrthoDB" id="10490046at2759"/>